<dbReference type="InterPro" id="IPR016032">
    <property type="entry name" value="Sig_transdc_resp-reg_C-effctor"/>
</dbReference>
<dbReference type="InterPro" id="IPR036388">
    <property type="entry name" value="WH-like_DNA-bd_sf"/>
</dbReference>
<dbReference type="GO" id="GO:0003677">
    <property type="term" value="F:DNA binding"/>
    <property type="evidence" value="ECO:0007669"/>
    <property type="project" value="InterPro"/>
</dbReference>
<dbReference type="PANTHER" id="PTHR35807">
    <property type="entry name" value="TRANSCRIPTIONAL REGULATOR REDD-RELATED"/>
    <property type="match status" value="1"/>
</dbReference>
<protein>
    <submittedName>
        <fullName evidence="2">Unannotated protein</fullName>
    </submittedName>
</protein>
<dbReference type="SMART" id="SM00382">
    <property type="entry name" value="AAA"/>
    <property type="match status" value="1"/>
</dbReference>
<dbReference type="InterPro" id="IPR003593">
    <property type="entry name" value="AAA+_ATPase"/>
</dbReference>
<proteinExistence type="predicted"/>
<dbReference type="EMBL" id="CAEZXS010000020">
    <property type="protein sequence ID" value="CAB4689143.1"/>
    <property type="molecule type" value="Genomic_DNA"/>
</dbReference>
<sequence>MAPLSSPDPILIDRPRLRAQLDSVRCFLFSAPSGFGKSVAAAQLAEQLVGEVLWCRLTDEDAADRGAGKILSTLAQSFPHLGHQPPVIDSSSSARLMYTLQELAGPAILIIDDLHLVNDSRQQILTDLLDFSGDGLSIIVTSRDEPTQEITEGRVSQQITVRSATDLLMNQQECAELAAMYSSNLTGSEIVEQSGGWPLAAAFIARDGSFADPELVEESIKELSPPAQADLQTLALLASISPALLDEAPTGRELLRFSRLHPELIATDPQRWRLRESLRSELLLQPNDPSSITQWADLLERLGLNDSALILLSRVAGERTQLQDRIEIVGSRLLDQGRYRFLRTLISQIPVSDRRMAISILDLAAGFWLDQIEQVSSGMPNVEESSLTVLANTVGITTDDSLALAGLQTEFYRRRGDPRLVHVALDALSRVGPVDNSADPAALCAELSQAAQRGLAQVLFGLAVAELFSGEPETVLDGRRLQELSFKVAECAGMETAALRAQSAFERVGMGLDRPSGARAPLEAGIISFAAIGHPDVATLHIELADVLGRLADHDAAESHVESAAEWAEKTGNLAAVPSIALVRASIQLIKFGPSAENDRDLDSAWKLIAVAPRLRRALPGFAARISNRMMDLRDSDRASIWLDRASALASGHLQSSYTSDYLAASDFRLRTMIAGRSLPPEPASTTWFCCQPAGLVEFVASMAWDSMVFDGGKAAGELLATSGHELDPVWLLRLAGTEHPSAQSSQLRIRLLSPLLKLQRGNDQIPAPTGHAARLLALLVISNGFLTVDAVLDDLWPEVAPEVARNRFHQVILRLRRALSGSTNSILSVSEGMVLLDTAELGADVWALRQSAEATAEESIELIAQYESDLCAAQFAYDSTFEDARWELRAQLTRLALRQLAGEGYRNDRLRQACADVWARLEYADEIGDAVTDALTQAGKTREAERMREQIAARLER</sequence>
<dbReference type="Gene3D" id="1.10.10.10">
    <property type="entry name" value="Winged helix-like DNA-binding domain superfamily/Winged helix DNA-binding domain"/>
    <property type="match status" value="1"/>
</dbReference>
<dbReference type="InterPro" id="IPR051677">
    <property type="entry name" value="AfsR-DnrI-RedD_regulator"/>
</dbReference>
<name>A0A6J6NXS5_9ZZZZ</name>
<feature type="domain" description="AAA+ ATPase" evidence="1">
    <location>
        <begin position="23"/>
        <end position="165"/>
    </location>
</feature>
<dbReference type="Gene3D" id="3.40.50.300">
    <property type="entry name" value="P-loop containing nucleotide triphosphate hydrolases"/>
    <property type="match status" value="1"/>
</dbReference>
<evidence type="ECO:0000259" key="1">
    <source>
        <dbReference type="SMART" id="SM00382"/>
    </source>
</evidence>
<gene>
    <name evidence="2" type="ORF">UFOPK2582_00296</name>
</gene>
<dbReference type="SUPFAM" id="SSF46894">
    <property type="entry name" value="C-terminal effector domain of the bipartite response regulators"/>
    <property type="match status" value="1"/>
</dbReference>
<dbReference type="AlphaFoldDB" id="A0A6J6NXS5"/>
<accession>A0A6J6NXS5</accession>
<dbReference type="SUPFAM" id="SSF52540">
    <property type="entry name" value="P-loop containing nucleoside triphosphate hydrolases"/>
    <property type="match status" value="1"/>
</dbReference>
<organism evidence="2">
    <name type="scientific">freshwater metagenome</name>
    <dbReference type="NCBI Taxonomy" id="449393"/>
    <lineage>
        <taxon>unclassified sequences</taxon>
        <taxon>metagenomes</taxon>
        <taxon>ecological metagenomes</taxon>
    </lineage>
</organism>
<dbReference type="GO" id="GO:0006355">
    <property type="term" value="P:regulation of DNA-templated transcription"/>
    <property type="evidence" value="ECO:0007669"/>
    <property type="project" value="InterPro"/>
</dbReference>
<evidence type="ECO:0000313" key="2">
    <source>
        <dbReference type="EMBL" id="CAB4689143.1"/>
    </source>
</evidence>
<dbReference type="InterPro" id="IPR027417">
    <property type="entry name" value="P-loop_NTPase"/>
</dbReference>
<reference evidence="2" key="1">
    <citation type="submission" date="2020-05" db="EMBL/GenBank/DDBJ databases">
        <authorList>
            <person name="Chiriac C."/>
            <person name="Salcher M."/>
            <person name="Ghai R."/>
            <person name="Kavagutti S V."/>
        </authorList>
    </citation>
    <scope>NUCLEOTIDE SEQUENCE</scope>
</reference>